<comment type="caution">
    <text evidence="8">The sequence shown here is derived from an EMBL/GenBank/DDBJ whole genome shotgun (WGS) entry which is preliminary data.</text>
</comment>
<dbReference type="Pfam" id="PF04234">
    <property type="entry name" value="CopC"/>
    <property type="match status" value="1"/>
</dbReference>
<proteinExistence type="inferred from homology"/>
<evidence type="ECO:0000256" key="5">
    <source>
        <dbReference type="ARBA" id="ARBA00023008"/>
    </source>
</evidence>
<keyword evidence="4" id="KW-0574">Periplasm</keyword>
<feature type="signal peptide" evidence="6">
    <location>
        <begin position="1"/>
        <end position="19"/>
    </location>
</feature>
<dbReference type="NCBIfam" id="NF033814">
    <property type="entry name" value="copper_CopC"/>
    <property type="match status" value="1"/>
</dbReference>
<dbReference type="InterPro" id="IPR014756">
    <property type="entry name" value="Ig_E-set"/>
</dbReference>
<dbReference type="GO" id="GO:0046688">
    <property type="term" value="P:response to copper ion"/>
    <property type="evidence" value="ECO:0007669"/>
    <property type="project" value="InterPro"/>
</dbReference>
<evidence type="ECO:0000313" key="9">
    <source>
        <dbReference type="Proteomes" id="UP000574769"/>
    </source>
</evidence>
<comment type="subcellular location">
    <subcellularLocation>
        <location evidence="1">Periplasm</location>
    </subcellularLocation>
</comment>
<keyword evidence="3 6" id="KW-0732">Signal</keyword>
<evidence type="ECO:0000256" key="6">
    <source>
        <dbReference type="SAM" id="SignalP"/>
    </source>
</evidence>
<keyword evidence="5" id="KW-0186">Copper</keyword>
<evidence type="ECO:0000256" key="4">
    <source>
        <dbReference type="ARBA" id="ARBA00022764"/>
    </source>
</evidence>
<dbReference type="GO" id="GO:0042597">
    <property type="term" value="C:periplasmic space"/>
    <property type="evidence" value="ECO:0007669"/>
    <property type="project" value="UniProtKB-SubCell"/>
</dbReference>
<protein>
    <recommendedName>
        <fullName evidence="7">CopC domain-containing protein</fullName>
    </recommendedName>
</protein>
<keyword evidence="9" id="KW-1185">Reference proteome</keyword>
<evidence type="ECO:0000256" key="3">
    <source>
        <dbReference type="ARBA" id="ARBA00022729"/>
    </source>
</evidence>
<evidence type="ECO:0000256" key="1">
    <source>
        <dbReference type="ARBA" id="ARBA00004418"/>
    </source>
</evidence>
<dbReference type="RefSeq" id="WP_184115569.1">
    <property type="nucleotide sequence ID" value="NZ_JACHNY010000005.1"/>
</dbReference>
<dbReference type="InterPro" id="IPR047685">
    <property type="entry name" value="CopC-like"/>
</dbReference>
<reference evidence="8 9" key="1">
    <citation type="submission" date="2020-08" db="EMBL/GenBank/DDBJ databases">
        <title>Genomic Encyclopedia of Type Strains, Phase IV (KMG-IV): sequencing the most valuable type-strain genomes for metagenomic binning, comparative biology and taxonomic classification.</title>
        <authorList>
            <person name="Goeker M."/>
        </authorList>
    </citation>
    <scope>NUCLEOTIDE SEQUENCE [LARGE SCALE GENOMIC DNA]</scope>
    <source>
        <strain evidence="8 9">DSM 15867</strain>
    </source>
</reference>
<accession>A0A7W7AK91</accession>
<evidence type="ECO:0000256" key="2">
    <source>
        <dbReference type="ARBA" id="ARBA00010509"/>
    </source>
</evidence>
<dbReference type="GO" id="GO:0005507">
    <property type="term" value="F:copper ion binding"/>
    <property type="evidence" value="ECO:0007669"/>
    <property type="project" value="InterPro"/>
</dbReference>
<evidence type="ECO:0000259" key="7">
    <source>
        <dbReference type="Pfam" id="PF04234"/>
    </source>
</evidence>
<dbReference type="SUPFAM" id="SSF81296">
    <property type="entry name" value="E set domains"/>
    <property type="match status" value="1"/>
</dbReference>
<name>A0A7W7AK91_9SPHN</name>
<feature type="chain" id="PRO_5031466837" description="CopC domain-containing protein" evidence="6">
    <location>
        <begin position="20"/>
        <end position="122"/>
    </location>
</feature>
<gene>
    <name evidence="8" type="ORF">GGQ96_002735</name>
</gene>
<dbReference type="Gene3D" id="2.60.40.1220">
    <property type="match status" value="1"/>
</dbReference>
<dbReference type="EMBL" id="JACHNY010000005">
    <property type="protein sequence ID" value="MBB4618592.1"/>
    <property type="molecule type" value="Genomic_DNA"/>
</dbReference>
<organism evidence="8 9">
    <name type="scientific">Sphingomonas abaci</name>
    <dbReference type="NCBI Taxonomy" id="237611"/>
    <lineage>
        <taxon>Bacteria</taxon>
        <taxon>Pseudomonadati</taxon>
        <taxon>Pseudomonadota</taxon>
        <taxon>Alphaproteobacteria</taxon>
        <taxon>Sphingomonadales</taxon>
        <taxon>Sphingomonadaceae</taxon>
        <taxon>Sphingomonas</taxon>
    </lineage>
</organism>
<dbReference type="Proteomes" id="UP000574769">
    <property type="component" value="Unassembled WGS sequence"/>
</dbReference>
<dbReference type="InterPro" id="IPR014755">
    <property type="entry name" value="Cu-Rt/internalin_Ig-like"/>
</dbReference>
<feature type="domain" description="CopC" evidence="7">
    <location>
        <begin position="22"/>
        <end position="121"/>
    </location>
</feature>
<dbReference type="InterPro" id="IPR007348">
    <property type="entry name" value="CopC_dom"/>
</dbReference>
<evidence type="ECO:0000313" key="8">
    <source>
        <dbReference type="EMBL" id="MBB4618592.1"/>
    </source>
</evidence>
<comment type="similarity">
    <text evidence="2">Belongs to the CopC family.</text>
</comment>
<sequence>MIRLPLLLAAATLAAPVLAAPTLISATPAADAKVTAPSRIDLRFSERVMPRLSTATIAMTGMGGMAHAPMPVTGAKASVTPTGNGLGVTLARPLAPGTYRVDWHVLSGKGDHATGSYAFTVD</sequence>
<dbReference type="AlphaFoldDB" id="A0A7W7AK91"/>